<accession>A0A8S9RFZ3</accession>
<feature type="compositionally biased region" description="Basic and acidic residues" evidence="1">
    <location>
        <begin position="183"/>
        <end position="203"/>
    </location>
</feature>
<gene>
    <name evidence="2" type="ORF">F2Q69_00059894</name>
</gene>
<reference evidence="2" key="1">
    <citation type="submission" date="2019-12" db="EMBL/GenBank/DDBJ databases">
        <title>Genome sequencing and annotation of Brassica cretica.</title>
        <authorList>
            <person name="Studholme D.J."/>
            <person name="Sarris P."/>
        </authorList>
    </citation>
    <scope>NUCLEOTIDE SEQUENCE</scope>
    <source>
        <strain evidence="2">PFS-109/04</strain>
        <tissue evidence="2">Leaf</tissue>
    </source>
</reference>
<dbReference type="EMBL" id="QGKX02000095">
    <property type="protein sequence ID" value="KAF3571974.1"/>
    <property type="molecule type" value="Genomic_DNA"/>
</dbReference>
<evidence type="ECO:0000256" key="1">
    <source>
        <dbReference type="SAM" id="MobiDB-lite"/>
    </source>
</evidence>
<feature type="region of interest" description="Disordered" evidence="1">
    <location>
        <begin position="58"/>
        <end position="106"/>
    </location>
</feature>
<comment type="caution">
    <text evidence="2">The sequence shown here is derived from an EMBL/GenBank/DDBJ whole genome shotgun (WGS) entry which is preliminary data.</text>
</comment>
<proteinExistence type="predicted"/>
<evidence type="ECO:0000313" key="3">
    <source>
        <dbReference type="Proteomes" id="UP000712600"/>
    </source>
</evidence>
<sequence>MFDQQLDVKTTELEVERDKMIFSKALELRRQRARARISLAISVRRNLHCLRPSLEKWRSEKHPQSVSRRGERQNALEPSDSIQSRETQIQETKRQRIANPALTQPERHVIHHNSYVACISRNSFATPLTLSSPSAQQKKITQDQGLTAADAEKLLSLLKVPSLTVHPGKDRTPPNQTMANTKKRLDNPDKSLKRSEDQAKEEVALPSPIAKPDTLQGDHVDDTSTCLLTQVTSKDFGV</sequence>
<dbReference type="AlphaFoldDB" id="A0A8S9RFZ3"/>
<dbReference type="Proteomes" id="UP000712600">
    <property type="component" value="Unassembled WGS sequence"/>
</dbReference>
<feature type="compositionally biased region" description="Polar residues" evidence="1">
    <location>
        <begin position="80"/>
        <end position="90"/>
    </location>
</feature>
<name>A0A8S9RFZ3_BRACR</name>
<organism evidence="2 3">
    <name type="scientific">Brassica cretica</name>
    <name type="common">Mustard</name>
    <dbReference type="NCBI Taxonomy" id="69181"/>
    <lineage>
        <taxon>Eukaryota</taxon>
        <taxon>Viridiplantae</taxon>
        <taxon>Streptophyta</taxon>
        <taxon>Embryophyta</taxon>
        <taxon>Tracheophyta</taxon>
        <taxon>Spermatophyta</taxon>
        <taxon>Magnoliopsida</taxon>
        <taxon>eudicotyledons</taxon>
        <taxon>Gunneridae</taxon>
        <taxon>Pentapetalae</taxon>
        <taxon>rosids</taxon>
        <taxon>malvids</taxon>
        <taxon>Brassicales</taxon>
        <taxon>Brassicaceae</taxon>
        <taxon>Brassiceae</taxon>
        <taxon>Brassica</taxon>
    </lineage>
</organism>
<feature type="compositionally biased region" description="Basic and acidic residues" evidence="1">
    <location>
        <begin position="58"/>
        <end position="74"/>
    </location>
</feature>
<feature type="region of interest" description="Disordered" evidence="1">
    <location>
        <begin position="164"/>
        <end position="221"/>
    </location>
</feature>
<protein>
    <submittedName>
        <fullName evidence="2">Uncharacterized protein</fullName>
    </submittedName>
</protein>
<evidence type="ECO:0000313" key="2">
    <source>
        <dbReference type="EMBL" id="KAF3571974.1"/>
    </source>
</evidence>